<organism evidence="3 4">
    <name type="scientific">Pseudomonas cremoricolorata</name>
    <dbReference type="NCBI Taxonomy" id="157783"/>
    <lineage>
        <taxon>Bacteria</taxon>
        <taxon>Pseudomonadati</taxon>
        <taxon>Pseudomonadota</taxon>
        <taxon>Gammaproteobacteria</taxon>
        <taxon>Pseudomonadales</taxon>
        <taxon>Pseudomonadaceae</taxon>
        <taxon>Pseudomonas</taxon>
    </lineage>
</organism>
<reference evidence="3 4" key="1">
    <citation type="submission" date="2014-09" db="EMBL/GenBank/DDBJ databases">
        <authorList>
            <person name="Chan K.-G."/>
        </authorList>
    </citation>
    <scope>NUCLEOTIDE SEQUENCE [LARGE SCALE GENOMIC DNA]</scope>
    <source>
        <strain evidence="3 4">ND07</strain>
    </source>
</reference>
<feature type="region of interest" description="Disordered" evidence="1">
    <location>
        <begin position="47"/>
        <end position="73"/>
    </location>
</feature>
<sequence>MKLVNAITVGALLFGLAGGALAEGGHERVKQFNEDFRNDQAQRWNDDGAAQAPQQVAQTTQEERDERNVQSQK</sequence>
<name>A0A089WJW0_9PSED</name>
<evidence type="ECO:0000313" key="3">
    <source>
        <dbReference type="EMBL" id="AIR88891.1"/>
    </source>
</evidence>
<protein>
    <recommendedName>
        <fullName evidence="5">Secreted protein</fullName>
    </recommendedName>
</protein>
<accession>A0A089WJW0</accession>
<dbReference type="RefSeq" id="WP_038411530.1">
    <property type="nucleotide sequence ID" value="NZ_CP009455.1"/>
</dbReference>
<feature type="chain" id="PRO_5001850952" description="Secreted protein" evidence="2">
    <location>
        <begin position="23"/>
        <end position="73"/>
    </location>
</feature>
<evidence type="ECO:0000313" key="4">
    <source>
        <dbReference type="Proteomes" id="UP000029493"/>
    </source>
</evidence>
<feature type="signal peptide" evidence="2">
    <location>
        <begin position="1"/>
        <end position="22"/>
    </location>
</feature>
<feature type="compositionally biased region" description="Low complexity" evidence="1">
    <location>
        <begin position="49"/>
        <end position="60"/>
    </location>
</feature>
<gene>
    <name evidence="3" type="ORF">LK03_06255</name>
</gene>
<evidence type="ECO:0008006" key="5">
    <source>
        <dbReference type="Google" id="ProtNLM"/>
    </source>
</evidence>
<evidence type="ECO:0000256" key="1">
    <source>
        <dbReference type="SAM" id="MobiDB-lite"/>
    </source>
</evidence>
<dbReference type="STRING" id="157783.LK03_06255"/>
<dbReference type="AlphaFoldDB" id="A0A089WJW0"/>
<keyword evidence="2" id="KW-0732">Signal</keyword>
<feature type="compositionally biased region" description="Basic and acidic residues" evidence="1">
    <location>
        <begin position="61"/>
        <end position="73"/>
    </location>
</feature>
<proteinExistence type="predicted"/>
<keyword evidence="4" id="KW-1185">Reference proteome</keyword>
<dbReference type="Proteomes" id="UP000029493">
    <property type="component" value="Chromosome"/>
</dbReference>
<dbReference type="EMBL" id="CP009455">
    <property type="protein sequence ID" value="AIR88891.1"/>
    <property type="molecule type" value="Genomic_DNA"/>
</dbReference>
<evidence type="ECO:0000256" key="2">
    <source>
        <dbReference type="SAM" id="SignalP"/>
    </source>
</evidence>
<dbReference type="KEGG" id="psw:LK03_06255"/>